<sequence>MYLKYNSFRPKNTKHSIVCSQFLRVKLICSDPIDFDKQISQLTGFFLSAGNPLPITRKQINRARKRSSLELLQYQINLLTPNSHIPFVTSYHPPINRLIGILKHDFDFKGRQFSCHYFQPASPPNLSPPPISKRCLHLQLRIPADRGTEGGNTGCKNLDVIVRHGLYFIKVRNILKIKVPKLLRDDSFEIIPFFKYLGINQKWHCFYL</sequence>
<proteinExistence type="predicted"/>
<dbReference type="Pfam" id="PF26215">
    <property type="entry name" value="HTH_animal"/>
    <property type="match status" value="1"/>
</dbReference>
<reference evidence="2" key="1">
    <citation type="submission" date="2021-10" db="EMBL/GenBank/DDBJ databases">
        <title>Tropical sea cucumber genome reveals ecological adaptation and Cuvierian tubules defense mechanism.</title>
        <authorList>
            <person name="Chen T."/>
        </authorList>
    </citation>
    <scope>NUCLEOTIDE SEQUENCE</scope>
    <source>
        <strain evidence="2">Nanhai2018</strain>
        <tissue evidence="2">Muscle</tissue>
    </source>
</reference>
<comment type="caution">
    <text evidence="2">The sequence shown here is derived from an EMBL/GenBank/DDBJ whole genome shotgun (WGS) entry which is preliminary data.</text>
</comment>
<accession>A0A9Q0YNE0</accession>
<evidence type="ECO:0000259" key="1">
    <source>
        <dbReference type="Pfam" id="PF26215"/>
    </source>
</evidence>
<dbReference type="InterPro" id="IPR058912">
    <property type="entry name" value="HTH_animal"/>
</dbReference>
<organism evidence="2 3">
    <name type="scientific">Holothuria leucospilota</name>
    <name type="common">Black long sea cucumber</name>
    <name type="synonym">Mertensiothuria leucospilota</name>
    <dbReference type="NCBI Taxonomy" id="206669"/>
    <lineage>
        <taxon>Eukaryota</taxon>
        <taxon>Metazoa</taxon>
        <taxon>Echinodermata</taxon>
        <taxon>Eleutherozoa</taxon>
        <taxon>Echinozoa</taxon>
        <taxon>Holothuroidea</taxon>
        <taxon>Aspidochirotacea</taxon>
        <taxon>Aspidochirotida</taxon>
        <taxon>Holothuriidae</taxon>
        <taxon>Holothuria</taxon>
    </lineage>
</organism>
<evidence type="ECO:0000313" key="2">
    <source>
        <dbReference type="EMBL" id="KAJ8025678.1"/>
    </source>
</evidence>
<evidence type="ECO:0000313" key="3">
    <source>
        <dbReference type="Proteomes" id="UP001152320"/>
    </source>
</evidence>
<gene>
    <name evidence="2" type="ORF">HOLleu_33300</name>
</gene>
<feature type="domain" description="Helix-turn-helix" evidence="1">
    <location>
        <begin position="1"/>
        <end position="61"/>
    </location>
</feature>
<dbReference type="AlphaFoldDB" id="A0A9Q0YNE0"/>
<dbReference type="EMBL" id="JAIZAY010000017">
    <property type="protein sequence ID" value="KAJ8025678.1"/>
    <property type="molecule type" value="Genomic_DNA"/>
</dbReference>
<keyword evidence="3" id="KW-1185">Reference proteome</keyword>
<protein>
    <recommendedName>
        <fullName evidence="1">Helix-turn-helix domain-containing protein</fullName>
    </recommendedName>
</protein>
<name>A0A9Q0YNE0_HOLLE</name>
<dbReference type="Proteomes" id="UP001152320">
    <property type="component" value="Chromosome 17"/>
</dbReference>